<sequence>MHNNAEIPSVSSLTHDTHCIKGQCSYLSLMRVKCQGNVRNPVPFSAIPVATPNPQTWGGGRGALEAAVSPNENLTPQVTRPNNYVNCIAKIGLIFRLYYSVGQSST</sequence>
<organism evidence="1 2">
    <name type="scientific">Caerostris extrusa</name>
    <name type="common">Bark spider</name>
    <name type="synonym">Caerostris bankana</name>
    <dbReference type="NCBI Taxonomy" id="172846"/>
    <lineage>
        <taxon>Eukaryota</taxon>
        <taxon>Metazoa</taxon>
        <taxon>Ecdysozoa</taxon>
        <taxon>Arthropoda</taxon>
        <taxon>Chelicerata</taxon>
        <taxon>Arachnida</taxon>
        <taxon>Araneae</taxon>
        <taxon>Araneomorphae</taxon>
        <taxon>Entelegynae</taxon>
        <taxon>Araneoidea</taxon>
        <taxon>Araneidae</taxon>
        <taxon>Caerostris</taxon>
    </lineage>
</organism>
<name>A0AAV4RXI1_CAEEX</name>
<reference evidence="1 2" key="1">
    <citation type="submission" date="2021-06" db="EMBL/GenBank/DDBJ databases">
        <title>Caerostris extrusa draft genome.</title>
        <authorList>
            <person name="Kono N."/>
            <person name="Arakawa K."/>
        </authorList>
    </citation>
    <scope>NUCLEOTIDE SEQUENCE [LARGE SCALE GENOMIC DNA]</scope>
</reference>
<keyword evidence="2" id="KW-1185">Reference proteome</keyword>
<dbReference type="EMBL" id="BPLR01008630">
    <property type="protein sequence ID" value="GIY26125.1"/>
    <property type="molecule type" value="Genomic_DNA"/>
</dbReference>
<proteinExistence type="predicted"/>
<protein>
    <submittedName>
        <fullName evidence="1">Uncharacterized protein</fullName>
    </submittedName>
</protein>
<dbReference type="Proteomes" id="UP001054945">
    <property type="component" value="Unassembled WGS sequence"/>
</dbReference>
<evidence type="ECO:0000313" key="2">
    <source>
        <dbReference type="Proteomes" id="UP001054945"/>
    </source>
</evidence>
<gene>
    <name evidence="1" type="ORF">CEXT_685601</name>
</gene>
<accession>A0AAV4RXI1</accession>
<evidence type="ECO:0000313" key="1">
    <source>
        <dbReference type="EMBL" id="GIY26125.1"/>
    </source>
</evidence>
<comment type="caution">
    <text evidence="1">The sequence shown here is derived from an EMBL/GenBank/DDBJ whole genome shotgun (WGS) entry which is preliminary data.</text>
</comment>
<dbReference type="AlphaFoldDB" id="A0AAV4RXI1"/>